<sequence length="92" mass="10917">MAKNEKWQAIVNLKKNDRLNLLLVPINKGYHWPNLALLDFDATIFYASSFHRHWISDRCLHYFYIFLFAIDCTSSPLIFPLTTNKTKEIKEI</sequence>
<proteinExistence type="predicted"/>
<comment type="caution">
    <text evidence="2">The sequence shown here is derived from an EMBL/GenBank/DDBJ whole genome shotgun (WGS) entry which is preliminary data.</text>
</comment>
<evidence type="ECO:0000313" key="3">
    <source>
        <dbReference type="Proteomes" id="UP001179181"/>
    </source>
</evidence>
<organism evidence="2 3">
    <name type="scientific">Dyadobacter arcticus</name>
    <dbReference type="NCBI Taxonomy" id="1078754"/>
    <lineage>
        <taxon>Bacteria</taxon>
        <taxon>Pseudomonadati</taxon>
        <taxon>Bacteroidota</taxon>
        <taxon>Cytophagia</taxon>
        <taxon>Cytophagales</taxon>
        <taxon>Spirosomataceae</taxon>
        <taxon>Dyadobacter</taxon>
    </lineage>
</organism>
<dbReference type="Proteomes" id="UP001179181">
    <property type="component" value="Unassembled WGS sequence"/>
</dbReference>
<keyword evidence="3" id="KW-1185">Reference proteome</keyword>
<evidence type="ECO:0000256" key="1">
    <source>
        <dbReference type="SAM" id="Phobius"/>
    </source>
</evidence>
<keyword evidence="1" id="KW-0812">Transmembrane</keyword>
<name>A0ABX0UJ50_9BACT</name>
<keyword evidence="1" id="KW-0472">Membrane</keyword>
<feature type="transmembrane region" description="Helical" evidence="1">
    <location>
        <begin position="62"/>
        <end position="82"/>
    </location>
</feature>
<dbReference type="EMBL" id="JAASQJ010000002">
    <property type="protein sequence ID" value="NIJ52528.1"/>
    <property type="molecule type" value="Genomic_DNA"/>
</dbReference>
<protein>
    <submittedName>
        <fullName evidence="2">Uncharacterized protein</fullName>
    </submittedName>
</protein>
<evidence type="ECO:0000313" key="2">
    <source>
        <dbReference type="EMBL" id="NIJ52528.1"/>
    </source>
</evidence>
<reference evidence="2 3" key="1">
    <citation type="submission" date="2020-03" db="EMBL/GenBank/DDBJ databases">
        <title>Genomic Encyclopedia of Type Strains, Phase IV (KMG-IV): sequencing the most valuable type-strain genomes for metagenomic binning, comparative biology and taxonomic classification.</title>
        <authorList>
            <person name="Goeker M."/>
        </authorList>
    </citation>
    <scope>NUCLEOTIDE SEQUENCE [LARGE SCALE GENOMIC DNA]</scope>
    <source>
        <strain evidence="2 3">DSM 102865</strain>
    </source>
</reference>
<keyword evidence="1" id="KW-1133">Transmembrane helix</keyword>
<accession>A0ABX0UJ50</accession>
<gene>
    <name evidence="2" type="ORF">FHS68_001698</name>
</gene>